<dbReference type="AlphaFoldDB" id="A0A386UHS0"/>
<dbReference type="Proteomes" id="UP000272010">
    <property type="component" value="Chromosome"/>
</dbReference>
<dbReference type="Proteomes" id="UP000324507">
    <property type="component" value="Chromosome"/>
</dbReference>
<proteinExistence type="predicted"/>
<protein>
    <submittedName>
        <fullName evidence="1">Uncharacterized protein</fullName>
    </submittedName>
</protein>
<sequence length="95" mass="10276">MAASASPNRFADLIGLIKADELADMWGYAGPNNAFRDFCAKLGLRHVPGRPGWFDPKHVRLRLDAAQGMEILTPSRGADSAASLVAQRRARNASI</sequence>
<reference evidence="1" key="1">
    <citation type="journal article" date="2018" name="Front. Microbiol.">
        <title>Genome Structure of the Opportunistic Pathogen Paracoccus yeei (Alphaproteobacteria) and Identification of Putative Virulence Factors.</title>
        <authorList>
            <person name="Lasek R."/>
            <person name="Szuplewska M."/>
            <person name="Mitura M."/>
            <person name="Decewicz P."/>
            <person name="Chmielowska C."/>
            <person name="Pawlot A."/>
            <person name="Sentkowska D."/>
            <person name="Czarnecki J."/>
            <person name="Bartosik D."/>
        </authorList>
    </citation>
    <scope>NUCLEOTIDE SEQUENCE</scope>
    <source>
        <strain evidence="1">CCUG 32053</strain>
    </source>
</reference>
<organism evidence="1 3">
    <name type="scientific">Paracoccus yeei</name>
    <dbReference type="NCBI Taxonomy" id="147645"/>
    <lineage>
        <taxon>Bacteria</taxon>
        <taxon>Pseudomonadati</taxon>
        <taxon>Pseudomonadota</taxon>
        <taxon>Alphaproteobacteria</taxon>
        <taxon>Rhodobacterales</taxon>
        <taxon>Paracoccaceae</taxon>
        <taxon>Paracoccus</taxon>
    </lineage>
</organism>
<dbReference type="EMBL" id="CP031078">
    <property type="protein sequence ID" value="AYF00187.1"/>
    <property type="molecule type" value="Genomic_DNA"/>
</dbReference>
<accession>A0A386UHS0</accession>
<gene>
    <name evidence="2" type="ORF">FOB51_20900</name>
    <name evidence="1" type="ORF">PY32053_00506</name>
</gene>
<evidence type="ECO:0000313" key="1">
    <source>
        <dbReference type="EMBL" id="AYF00187.1"/>
    </source>
</evidence>
<name>A0A386UHS0_9RHOB</name>
<dbReference type="EMBL" id="CP044081">
    <property type="protein sequence ID" value="QEU10263.1"/>
    <property type="molecule type" value="Genomic_DNA"/>
</dbReference>
<reference evidence="2 4" key="3">
    <citation type="submission" date="2019-09" db="EMBL/GenBank/DDBJ databases">
        <title>FDA dAtabase for Regulatory Grade micrObial Sequences (FDA-ARGOS): Supporting development and validation of Infectious Disease Dx tests.</title>
        <authorList>
            <person name="Sciortino C."/>
            <person name="Tallon L."/>
            <person name="Sadzewicz L."/>
            <person name="Vavikolanu K."/>
            <person name="Mehta A."/>
            <person name="Aluvathingal J."/>
            <person name="Nadendla S."/>
            <person name="Nandy P."/>
            <person name="Geyer C."/>
            <person name="Yan Y."/>
            <person name="Sichtig H."/>
        </authorList>
    </citation>
    <scope>NUCLEOTIDE SEQUENCE [LARGE SCALE GENOMIC DNA]</scope>
    <source>
        <strain evidence="2 4">FDAARGOS_643</strain>
    </source>
</reference>
<evidence type="ECO:0000313" key="3">
    <source>
        <dbReference type="Proteomes" id="UP000272010"/>
    </source>
</evidence>
<dbReference type="RefSeq" id="WP_120440442.1">
    <property type="nucleotide sequence ID" value="NZ_CP031078.1"/>
</dbReference>
<reference evidence="3" key="2">
    <citation type="submission" date="2018-07" db="EMBL/GenBank/DDBJ databases">
        <title>Genome Structure of the Opportunistic Pathogen Paracoccus yeei (Alphaproteobacteria) and Identification of Putative Virulence Factors.</title>
        <authorList>
            <person name="Lasek R."/>
            <person name="Szuplewska M."/>
            <person name="Mitura M."/>
            <person name="Decewicz P."/>
            <person name="Chmielowska C."/>
            <person name="Pawlot A."/>
            <person name="Sentkowska D."/>
            <person name="Czarnecki J."/>
            <person name="Bartosik D."/>
        </authorList>
    </citation>
    <scope>NUCLEOTIDE SEQUENCE [LARGE SCALE GENOMIC DNA]</scope>
    <source>
        <strain evidence="3">CCUG 32053</strain>
    </source>
</reference>
<evidence type="ECO:0000313" key="2">
    <source>
        <dbReference type="EMBL" id="QEU10263.1"/>
    </source>
</evidence>
<evidence type="ECO:0000313" key="4">
    <source>
        <dbReference type="Proteomes" id="UP000324507"/>
    </source>
</evidence>